<dbReference type="Proteomes" id="UP001057375">
    <property type="component" value="Unassembled WGS sequence"/>
</dbReference>
<dbReference type="PANTHER" id="PTHR31616:SF0">
    <property type="entry name" value="GLUCAN 1,4-ALPHA-GLUCOSIDASE"/>
    <property type="match status" value="1"/>
</dbReference>
<accession>A0ABQ5K0V1</accession>
<feature type="coiled-coil region" evidence="1">
    <location>
        <begin position="4"/>
        <end position="31"/>
    </location>
</feature>
<evidence type="ECO:0000313" key="2">
    <source>
        <dbReference type="EMBL" id="GKT24778.1"/>
    </source>
</evidence>
<keyword evidence="1" id="KW-0175">Coiled coil</keyword>
<proteinExistence type="predicted"/>
<name>A0ABQ5K0V1_9EUKA</name>
<dbReference type="PANTHER" id="PTHR31616">
    <property type="entry name" value="TREHALASE"/>
    <property type="match status" value="1"/>
</dbReference>
<dbReference type="InterPro" id="IPR012341">
    <property type="entry name" value="6hp_glycosidase-like_sf"/>
</dbReference>
<evidence type="ECO:0000313" key="3">
    <source>
        <dbReference type="Proteomes" id="UP001057375"/>
    </source>
</evidence>
<comment type="caution">
    <text evidence="2">The sequence shown here is derived from an EMBL/GenBank/DDBJ whole genome shotgun (WGS) entry which is preliminary data.</text>
</comment>
<evidence type="ECO:0000256" key="1">
    <source>
        <dbReference type="SAM" id="Coils"/>
    </source>
</evidence>
<dbReference type="Gene3D" id="1.50.10.10">
    <property type="match status" value="1"/>
</dbReference>
<keyword evidence="3" id="KW-1185">Reference proteome</keyword>
<dbReference type="InterPro" id="IPR008928">
    <property type="entry name" value="6-hairpin_glycosidase_sf"/>
</dbReference>
<dbReference type="SUPFAM" id="SSF48208">
    <property type="entry name" value="Six-hairpin glycosidases"/>
    <property type="match status" value="1"/>
</dbReference>
<protein>
    <submittedName>
        <fullName evidence="2">Uncharacterized protein</fullName>
    </submittedName>
</protein>
<organism evidence="2 3">
    <name type="scientific">Aduncisulcus paluster</name>
    <dbReference type="NCBI Taxonomy" id="2918883"/>
    <lineage>
        <taxon>Eukaryota</taxon>
        <taxon>Metamonada</taxon>
        <taxon>Carpediemonas-like organisms</taxon>
        <taxon>Aduncisulcus</taxon>
    </lineage>
</organism>
<sequence length="813" mass="90236">MSQKKALKSLFKEEEEELKKYKAEVAELKSIATNEVTCLSHSLAKSLSSSVGDVETKQTIIKRQLKHITDQAAFLAKQAEQWRSMVDRLSTAIRETGDVENIMGLNNWSESDGIFVTWGANRDNLNVSYDDYNESGLNSFRTSEDWSISLVSSDSFVLIVDGVKYTDPKLFEGDSYLSTEGQWVTEYTTYNGSALPFSLIVEIILVPQQPFYIVKYNVSNAGEISLVSFVTSQRADDIVESTHKSSNDDSNYHYGWYDSTASGFYMVDGTKVSNGFFFATKGLDVPNADFMIGERGTSSDPISYFENNGTLVGSSDDPCDAYTCTIALQFNGTGSMETSVMRTGAREYDDCVGFGDIATSNSIDYWVSSMNSLVDTFLHETVSIRPDFNSVPMDLVTVDPRPISEWEQLFDTSLLMLKHSQVPDLGTFLASFHPAYSHKVWARDACFSSIICDSVGLYDEAEKFLTWMTNATPRDDGTYHTCYNGWTGDVEWFVEPQYDPVGVYMLAMHYHGVHAPNGKSFVSQRAMSLRRSALETLLLNPAGPDGSFSIGSDYSIWEESSDPVTGAALPTGFFGFSQSMAFSGLVAAGRMRERFDSDVTTSNILYDRATELHDSIPNRLWTSDGYVGRQEWSDTHSVQEVVDAATAGSVWGGLLSAYSSYSYSGQEIEDDDLQAKRTSHLNAITSRLTHDNYGLARYEGDVYFYTGVFSPAGQEATMDEVSWGVVTMFTAWAELLECGVDQSMECDVIWERLNWMVRRSAYGCMAVGEGVDSGDDNLFIMSSAPDIYEHAGVYIITLLAGMGLADVPRPMNY</sequence>
<gene>
    <name evidence="2" type="ORF">ADUPG1_012838</name>
</gene>
<reference evidence="2" key="1">
    <citation type="submission" date="2022-03" db="EMBL/GenBank/DDBJ databases">
        <title>Draft genome sequence of Aduncisulcus paluster, a free-living microaerophilic Fornicata.</title>
        <authorList>
            <person name="Yuyama I."/>
            <person name="Kume K."/>
            <person name="Tamura T."/>
            <person name="Inagaki Y."/>
            <person name="Hashimoto T."/>
        </authorList>
    </citation>
    <scope>NUCLEOTIDE SEQUENCE</scope>
    <source>
        <strain evidence="2">NY0171</strain>
    </source>
</reference>
<dbReference type="Pfam" id="PF06320">
    <property type="entry name" value="GCN5L1"/>
    <property type="match status" value="1"/>
</dbReference>
<dbReference type="EMBL" id="BQXS01012545">
    <property type="protein sequence ID" value="GKT24778.1"/>
    <property type="molecule type" value="Genomic_DNA"/>
</dbReference>